<organism evidence="1 2">
    <name type="scientific">Nocardia puris</name>
    <dbReference type="NCBI Taxonomy" id="208602"/>
    <lineage>
        <taxon>Bacteria</taxon>
        <taxon>Bacillati</taxon>
        <taxon>Actinomycetota</taxon>
        <taxon>Actinomycetes</taxon>
        <taxon>Mycobacteriales</taxon>
        <taxon>Nocardiaceae</taxon>
        <taxon>Nocardia</taxon>
    </lineage>
</organism>
<proteinExistence type="predicted"/>
<name>A0A366DQN7_9NOCA</name>
<accession>A0A366DQN7</accession>
<evidence type="ECO:0000313" key="1">
    <source>
        <dbReference type="EMBL" id="RBO92406.1"/>
    </source>
</evidence>
<gene>
    <name evidence="1" type="ORF">DFR74_10349</name>
</gene>
<dbReference type="AlphaFoldDB" id="A0A366DQN7"/>
<dbReference type="Proteomes" id="UP000252586">
    <property type="component" value="Unassembled WGS sequence"/>
</dbReference>
<dbReference type="EMBL" id="QNRE01000003">
    <property type="protein sequence ID" value="RBO92406.1"/>
    <property type="molecule type" value="Genomic_DNA"/>
</dbReference>
<protein>
    <submittedName>
        <fullName evidence="1">Uncharacterized protein</fullName>
    </submittedName>
</protein>
<reference evidence="1 2" key="1">
    <citation type="submission" date="2018-06" db="EMBL/GenBank/DDBJ databases">
        <title>Genomic Encyclopedia of Type Strains, Phase IV (KMG-IV): sequencing the most valuable type-strain genomes for metagenomic binning, comparative biology and taxonomic classification.</title>
        <authorList>
            <person name="Goeker M."/>
        </authorList>
    </citation>
    <scope>NUCLEOTIDE SEQUENCE [LARGE SCALE GENOMIC DNA]</scope>
    <source>
        <strain evidence="1 2">DSM 44599</strain>
    </source>
</reference>
<keyword evidence="2" id="KW-1185">Reference proteome</keyword>
<sequence length="62" mass="7227">MQELRYQNENLGPILHHPRSDRWSFLVRPDIPDDVGLFAELFRANVSVVREGPPTACEPRQR</sequence>
<comment type="caution">
    <text evidence="1">The sequence shown here is derived from an EMBL/GenBank/DDBJ whole genome shotgun (WGS) entry which is preliminary data.</text>
</comment>
<evidence type="ECO:0000313" key="2">
    <source>
        <dbReference type="Proteomes" id="UP000252586"/>
    </source>
</evidence>